<evidence type="ECO:0000259" key="3">
    <source>
        <dbReference type="Pfam" id="PF04754"/>
    </source>
</evidence>
<dbReference type="PANTHER" id="PTHR34611:SF4">
    <property type="entry name" value="RECOMBINATION-PROMOTING NUCLEASE PSLT051"/>
    <property type="match status" value="1"/>
</dbReference>
<dbReference type="NCBIfam" id="TIGR01784">
    <property type="entry name" value="T_den_put_tspse"/>
    <property type="match status" value="1"/>
</dbReference>
<comment type="similarity">
    <text evidence="1">Belongs to the Rpn/YhgA-like nuclease family.</text>
</comment>
<dbReference type="AlphaFoldDB" id="A0A5B0XAN3"/>
<sequence length="344" mass="39615">MKKKKTSTPHDAVFKKFLSHIDTARDFLEIHLPATLRAVCDLDTLRLESGSFIEDNLRAHYSDILYSLKTAQGDGYVYCVIEHQSSPDKMMAFRLLRYGISAMQRHLEQGHEKLPLVIPVLFYHGKIQPYPWSTNWLDCFDDPALAKEIYSGPFPLVDVTVISDDEILTHKRVALLEMVQKHIRQRDMAELLQELVILLTYDYYTDEQLKSVLNYLLQAGDTADPEGFIRRLAEQSPRYEEVLMTIAQKLEQKGHQKGFIEGRLEGRQEGRREGHQEGREEGHQEGRQEGHQEGRQEGLQEGLNKGEKRGILKIACAMIDMGIDRETIMKTTGLSQNELEQIRH</sequence>
<evidence type="ECO:0000313" key="4">
    <source>
        <dbReference type="EMBL" id="KAA1195159.1"/>
    </source>
</evidence>
<comment type="caution">
    <text evidence="4">The sequence shown here is derived from an EMBL/GenBank/DDBJ whole genome shotgun (WGS) entry which is preliminary data.</text>
</comment>
<name>A0A5B0XAN3_9GAMM</name>
<feature type="domain" description="Transposase (putative) YhgA-like" evidence="3">
    <location>
        <begin position="8"/>
        <end position="209"/>
    </location>
</feature>
<reference evidence="4 5" key="1">
    <citation type="submission" date="2019-09" db="EMBL/GenBank/DDBJ databases">
        <title>Whole genome sequence of Photorhabdus heterorhabditis strain ETL (Enterobacteriales: Enterobacteriaceae) a bacterial symbiont of Heterorhabditis zealandica strain ETL (Rhabditida: Heterorhabditidae).</title>
        <authorList>
            <person name="Lulamba T.E."/>
            <person name="Serepa-Dlamini M.H."/>
        </authorList>
    </citation>
    <scope>NUCLEOTIDE SEQUENCE [LARGE SCALE GENOMIC DNA]</scope>
    <source>
        <strain evidence="4 5">ETL</strain>
    </source>
</reference>
<gene>
    <name evidence="4" type="ORF">F0L16_03825</name>
</gene>
<dbReference type="RefSeq" id="WP_149616171.1">
    <property type="nucleotide sequence ID" value="NZ_CAWPFF010000081.1"/>
</dbReference>
<proteinExistence type="inferred from homology"/>
<accession>A0A5B0XAN3</accession>
<feature type="region of interest" description="Disordered" evidence="2">
    <location>
        <begin position="257"/>
        <end position="304"/>
    </location>
</feature>
<evidence type="ECO:0000313" key="5">
    <source>
        <dbReference type="Proteomes" id="UP000322184"/>
    </source>
</evidence>
<dbReference type="Proteomes" id="UP000322184">
    <property type="component" value="Unassembled WGS sequence"/>
</dbReference>
<dbReference type="InterPro" id="IPR006842">
    <property type="entry name" value="Transposase_31"/>
</dbReference>
<dbReference type="Pfam" id="PF04754">
    <property type="entry name" value="Transposase_31"/>
    <property type="match status" value="1"/>
</dbReference>
<organism evidence="4 5">
    <name type="scientific">Photorhabdus heterorhabditis</name>
    <dbReference type="NCBI Taxonomy" id="880156"/>
    <lineage>
        <taxon>Bacteria</taxon>
        <taxon>Pseudomonadati</taxon>
        <taxon>Pseudomonadota</taxon>
        <taxon>Gammaproteobacteria</taxon>
        <taxon>Enterobacterales</taxon>
        <taxon>Morganellaceae</taxon>
        <taxon>Photorhabdus</taxon>
    </lineage>
</organism>
<protein>
    <submittedName>
        <fullName evidence="4">Rpn family recombination-promoting nuclease/putative transposase</fullName>
    </submittedName>
</protein>
<dbReference type="GO" id="GO:1990238">
    <property type="term" value="F:double-stranded DNA endonuclease activity"/>
    <property type="evidence" value="ECO:0007669"/>
    <property type="project" value="TreeGrafter"/>
</dbReference>
<evidence type="ECO:0000256" key="1">
    <source>
        <dbReference type="ARBA" id="ARBA00009787"/>
    </source>
</evidence>
<dbReference type="EMBL" id="VTUW01000004">
    <property type="protein sequence ID" value="KAA1195159.1"/>
    <property type="molecule type" value="Genomic_DNA"/>
</dbReference>
<dbReference type="GO" id="GO:0006310">
    <property type="term" value="P:DNA recombination"/>
    <property type="evidence" value="ECO:0007669"/>
    <property type="project" value="TreeGrafter"/>
</dbReference>
<dbReference type="PANTHER" id="PTHR34611">
    <property type="match status" value="1"/>
</dbReference>
<dbReference type="InterPro" id="IPR010106">
    <property type="entry name" value="RpnA"/>
</dbReference>
<dbReference type="InterPro" id="IPR051699">
    <property type="entry name" value="Rpn/YhgA-like_nuclease"/>
</dbReference>
<evidence type="ECO:0000256" key="2">
    <source>
        <dbReference type="SAM" id="MobiDB-lite"/>
    </source>
</evidence>